<dbReference type="InterPro" id="IPR046450">
    <property type="entry name" value="PA_dom_sf"/>
</dbReference>
<comment type="similarity">
    <text evidence="1 8 9">Belongs to the peptidase S8 family.</text>
</comment>
<dbReference type="InterPro" id="IPR000209">
    <property type="entry name" value="Peptidase_S8/S53_dom"/>
</dbReference>
<evidence type="ECO:0000256" key="8">
    <source>
        <dbReference type="PROSITE-ProRule" id="PRU01240"/>
    </source>
</evidence>
<evidence type="ECO:0000256" key="1">
    <source>
        <dbReference type="ARBA" id="ARBA00011073"/>
    </source>
</evidence>
<evidence type="ECO:0000256" key="9">
    <source>
        <dbReference type="RuleBase" id="RU003355"/>
    </source>
</evidence>
<dbReference type="PROSITE" id="PS00138">
    <property type="entry name" value="SUBTILASE_SER"/>
    <property type="match status" value="1"/>
</dbReference>
<evidence type="ECO:0000256" key="3">
    <source>
        <dbReference type="ARBA" id="ARBA00022525"/>
    </source>
</evidence>
<feature type="domain" description="SLH" evidence="12">
    <location>
        <begin position="1362"/>
        <end position="1425"/>
    </location>
</feature>
<dbReference type="InterPro" id="IPR050131">
    <property type="entry name" value="Peptidase_S8_subtilisin-like"/>
</dbReference>
<dbReference type="PANTHER" id="PTHR43806">
    <property type="entry name" value="PEPTIDASE S8"/>
    <property type="match status" value="1"/>
</dbReference>
<dbReference type="InterPro" id="IPR036852">
    <property type="entry name" value="Peptidase_S8/S53_dom_sf"/>
</dbReference>
<dbReference type="Pfam" id="PF02225">
    <property type="entry name" value="PA"/>
    <property type="match status" value="1"/>
</dbReference>
<reference evidence="13" key="1">
    <citation type="submission" date="2023-03" db="EMBL/GenBank/DDBJ databases">
        <title>MT1 and MT2 Draft Genomes of Novel Species.</title>
        <authorList>
            <person name="Venkateswaran K."/>
        </authorList>
    </citation>
    <scope>NUCLEOTIDE SEQUENCE</scope>
    <source>
        <strain evidence="13">F6_3S_P_1C</strain>
    </source>
</reference>
<evidence type="ECO:0000256" key="11">
    <source>
        <dbReference type="SAM" id="SignalP"/>
    </source>
</evidence>
<dbReference type="Pfam" id="PF05922">
    <property type="entry name" value="Inhibitor_I9"/>
    <property type="match status" value="1"/>
</dbReference>
<dbReference type="InterPro" id="IPR022398">
    <property type="entry name" value="Peptidase_S8_His-AS"/>
</dbReference>
<feature type="compositionally biased region" description="Polar residues" evidence="10">
    <location>
        <begin position="423"/>
        <end position="439"/>
    </location>
</feature>
<dbReference type="PROSITE" id="PS00136">
    <property type="entry name" value="SUBTILASE_ASP"/>
    <property type="match status" value="1"/>
</dbReference>
<dbReference type="SUPFAM" id="SSF52743">
    <property type="entry name" value="Subtilisin-like"/>
    <property type="match status" value="1"/>
</dbReference>
<name>A0ABT8JKP6_9BACL</name>
<protein>
    <submittedName>
        <fullName evidence="13">S8 family serine peptidase</fullName>
    </submittedName>
</protein>
<dbReference type="PROSITE" id="PS51272">
    <property type="entry name" value="SLH"/>
    <property type="match status" value="2"/>
</dbReference>
<feature type="domain" description="SLH" evidence="12">
    <location>
        <begin position="1455"/>
        <end position="1514"/>
    </location>
</feature>
<keyword evidence="5 11" id="KW-0732">Signal</keyword>
<evidence type="ECO:0000256" key="10">
    <source>
        <dbReference type="SAM" id="MobiDB-lite"/>
    </source>
</evidence>
<evidence type="ECO:0000256" key="4">
    <source>
        <dbReference type="ARBA" id="ARBA00022670"/>
    </source>
</evidence>
<dbReference type="Pfam" id="PF00395">
    <property type="entry name" value="SLH"/>
    <property type="match status" value="2"/>
</dbReference>
<dbReference type="InterPro" id="IPR034213">
    <property type="entry name" value="S8_Vpr-like"/>
</dbReference>
<keyword evidence="2" id="KW-0134">Cell wall</keyword>
<dbReference type="InterPro" id="IPR003137">
    <property type="entry name" value="PA_domain"/>
</dbReference>
<keyword evidence="14" id="KW-1185">Reference proteome</keyword>
<feature type="region of interest" description="Disordered" evidence="10">
    <location>
        <begin position="1128"/>
        <end position="1190"/>
    </location>
</feature>
<proteinExistence type="inferred from homology"/>
<dbReference type="Proteomes" id="UP001174205">
    <property type="component" value="Unassembled WGS sequence"/>
</dbReference>
<dbReference type="RefSeq" id="WP_301249997.1">
    <property type="nucleotide sequence ID" value="NZ_JAROCD010000027.1"/>
</dbReference>
<dbReference type="PROSITE" id="PS00137">
    <property type="entry name" value="SUBTILASE_HIS"/>
    <property type="match status" value="1"/>
</dbReference>
<comment type="caution">
    <text evidence="13">The sequence shown here is derived from an EMBL/GenBank/DDBJ whole genome shotgun (WGS) entry which is preliminary data.</text>
</comment>
<feature type="compositionally biased region" description="Pro residues" evidence="10">
    <location>
        <begin position="1133"/>
        <end position="1146"/>
    </location>
</feature>
<accession>A0ABT8JKP6</accession>
<gene>
    <name evidence="13" type="ORF">P5G61_31175</name>
</gene>
<dbReference type="Gene3D" id="3.50.30.30">
    <property type="match status" value="1"/>
</dbReference>
<keyword evidence="4 8" id="KW-0645">Protease</keyword>
<dbReference type="InterPro" id="IPR015500">
    <property type="entry name" value="Peptidase_S8_subtilisin-rel"/>
</dbReference>
<feature type="compositionally biased region" description="Polar residues" evidence="10">
    <location>
        <begin position="450"/>
        <end position="460"/>
    </location>
</feature>
<dbReference type="CDD" id="cd02133">
    <property type="entry name" value="PA_C5a_like"/>
    <property type="match status" value="1"/>
</dbReference>
<dbReference type="Gene3D" id="3.40.50.200">
    <property type="entry name" value="Peptidase S8/S53 domain"/>
    <property type="match status" value="2"/>
</dbReference>
<evidence type="ECO:0000256" key="5">
    <source>
        <dbReference type="ARBA" id="ARBA00022729"/>
    </source>
</evidence>
<dbReference type="PANTHER" id="PTHR43806:SF65">
    <property type="entry name" value="SERINE PROTEASE APRX"/>
    <property type="match status" value="1"/>
</dbReference>
<keyword evidence="6 8" id="KW-0378">Hydrolase</keyword>
<dbReference type="InterPro" id="IPR023827">
    <property type="entry name" value="Peptidase_S8_Asp-AS"/>
</dbReference>
<keyword evidence="3" id="KW-0964">Secreted</keyword>
<feature type="active site" description="Charge relay system" evidence="8">
    <location>
        <position position="701"/>
    </location>
</feature>
<feature type="signal peptide" evidence="11">
    <location>
        <begin position="1"/>
        <end position="25"/>
    </location>
</feature>
<dbReference type="InterPro" id="IPR001119">
    <property type="entry name" value="SLH_dom"/>
</dbReference>
<dbReference type="PRINTS" id="PR00723">
    <property type="entry name" value="SUBTILISIN"/>
</dbReference>
<feature type="active site" description="Charge relay system" evidence="8">
    <location>
        <position position="209"/>
    </location>
</feature>
<sequence>MNKRMISILLSILMTFSIIMPAAGAAPVGVQLENSLSKAEATQWREILAQREEQLAADPFLDKSLEGLGGEKTRVIVELSNKPVAVAQGESTLSGKSFTSSMETKAVTQVEQQQESFAQSLTQNKIKHEVLENYAYALNGVAIELKGNQLGQLLRIPGVVSVYPDLEITVAPETDEVNPYMKDTAPFIGAPEVWNLGYKGKGVKVGVIDTGIDYEHPNLQDAYKGGWDFVGNDNDPYETTHEEWKVSGQPEFNDTGSSYYTSHGTHVAGTIAAREAGDYGIVGVAPEADIYAYRVLGPYGSGQTSWVLGGIDRSVADGMDVINLSLGNAANDPSYITSVALNNAMLAGVTAVVASGNNGPNRYTLGSPGASAMAITVGNSTGPSQTITANTHFWIGEEGEGTLPEEKPVPEVEPSPELGTAPGTDTSEIPAQGEPSPTQEDAVGEAALSESEQGGVSSETPADAASPTAENSESEDPTQPASPSVPIETSPEVAPAKEESAIAPTKTEQSPLAVTESVYRLDVMGWSLSADPESVLTDQYGLVFAGLGKPTDFEGKDFTGKVAFVQRGELAFVEKVANAKAAGAVAIIVYNNIPGPIGVSLGDNFELIPTLSMSKEDGESIKAELDAGQRVEVSFNDFVKGQTAGDEMNTSSSRGPAKVTLDIKPDVVAPGTSILSTVPAYGKDEPGADYSQAYDRKSGTSMATPHVAGMVALLIEKHSDWTPFDIKVALMNNGKVLDTTKYDVFDQGAGRIQAVKTIDPAALVKVLDVTKYTENGTVVEKPNVTGSVNFGNFLSTDEKTVSKTIKVESLNGSGGNYTVSVNPTRTVPGVSVVVDKSSFTLNGEEELQVTITVPKGVAAVTEAQGYLQLSDGTNTFTVPYVAHFNVTQAGVKYIETVKGTEKNPFHYPLKSDGTLDTLNVAMEFYNPMNFALIEIFDGLNPDGGYYGDGYIGSIFGNYYNFAANTRYNLAWDGQYADYTTDEVTIIPDGLYTVDITAIGVDGKTYIEDTSPFLVKKAAPVVKAPEKLEMEQADKEALTGNVNDLYIEAAPALKNGWDTDLDVSASLKAGYSVKDTTGKKIKEGDFKVEEDGSFSVKLGKLVAGEYTVELSVKDLQGLTGTASTLLLVKKNPDPEVPGPEVPNPGTPSPGSGSGSSGGSSSSSQSTSPTATPTIKGDASVSEKKNADGTRNATAAISEMVINTQLQDDRKEIKLDVSSVEFDKYNLVDLTFSKALADKIQASGKILIIEGETFNVTIPAASLTDYITASGFSLKLHVAGGSDDKQNLNIVSQIVTIDHESAKFKHNIGLTLKYDVNSVKDTRKIIAYHQTTKETWQPASLSNVSQKGQLEFNVTQPGAYVVVENDVTFGDITSYWAKDEIEVIASQQIAKGISASTFSPNSTITHAEFATLLDRIFGTGVDWETRSKEVGAQDQLTREKMVMMIAESLKLEKGSTSVAFKDGDLISEEAKSAVAFAVENGLVKGMSGNEFAPKSTSTRAQVSVILYRLLEHLDKI</sequence>
<dbReference type="EMBL" id="JAROCD010000027">
    <property type="protein sequence ID" value="MDN4605724.1"/>
    <property type="molecule type" value="Genomic_DNA"/>
</dbReference>
<evidence type="ECO:0000313" key="14">
    <source>
        <dbReference type="Proteomes" id="UP001174205"/>
    </source>
</evidence>
<evidence type="ECO:0000256" key="2">
    <source>
        <dbReference type="ARBA" id="ARBA00022512"/>
    </source>
</evidence>
<dbReference type="PROSITE" id="PS51892">
    <property type="entry name" value="SUBTILASE"/>
    <property type="match status" value="1"/>
</dbReference>
<feature type="compositionally biased region" description="Low complexity" evidence="10">
    <location>
        <begin position="1157"/>
        <end position="1172"/>
    </location>
</feature>
<evidence type="ECO:0000313" key="13">
    <source>
        <dbReference type="EMBL" id="MDN4605724.1"/>
    </source>
</evidence>
<dbReference type="InterPro" id="IPR023828">
    <property type="entry name" value="Peptidase_S8_Ser-AS"/>
</dbReference>
<dbReference type="Pfam" id="PF00082">
    <property type="entry name" value="Peptidase_S8"/>
    <property type="match status" value="1"/>
</dbReference>
<evidence type="ECO:0000259" key="12">
    <source>
        <dbReference type="PROSITE" id="PS51272"/>
    </source>
</evidence>
<dbReference type="InterPro" id="IPR010259">
    <property type="entry name" value="S8pro/Inhibitor_I9"/>
</dbReference>
<evidence type="ECO:0000256" key="6">
    <source>
        <dbReference type="ARBA" id="ARBA00022801"/>
    </source>
</evidence>
<keyword evidence="7 8" id="KW-0720">Serine protease</keyword>
<feature type="active site" description="Charge relay system" evidence="8">
    <location>
        <position position="263"/>
    </location>
</feature>
<dbReference type="CDD" id="cd07474">
    <property type="entry name" value="Peptidases_S8_subtilisin_Vpr-like"/>
    <property type="match status" value="1"/>
</dbReference>
<feature type="region of interest" description="Disordered" evidence="10">
    <location>
        <begin position="400"/>
        <end position="511"/>
    </location>
</feature>
<feature type="chain" id="PRO_5045369826" evidence="11">
    <location>
        <begin position="26"/>
        <end position="1514"/>
    </location>
</feature>
<organism evidence="13 14">
    <name type="scientific">Paenibacillus vandeheii</name>
    <dbReference type="NCBI Taxonomy" id="3035917"/>
    <lineage>
        <taxon>Bacteria</taxon>
        <taxon>Bacillati</taxon>
        <taxon>Bacillota</taxon>
        <taxon>Bacilli</taxon>
        <taxon>Bacillales</taxon>
        <taxon>Paenibacillaceae</taxon>
        <taxon>Paenibacillus</taxon>
    </lineage>
</organism>
<evidence type="ECO:0000256" key="7">
    <source>
        <dbReference type="ARBA" id="ARBA00022825"/>
    </source>
</evidence>
<dbReference type="SUPFAM" id="SSF52025">
    <property type="entry name" value="PA domain"/>
    <property type="match status" value="1"/>
</dbReference>